<dbReference type="PANTHER" id="PTHR34374:SF1">
    <property type="entry name" value="LARGE RIBOSOMAL RNA SUBUNIT ACCUMULATION PROTEIN YCED HOMOLOG 1, CHLOROPLASTIC"/>
    <property type="match status" value="1"/>
</dbReference>
<sequence length="171" mass="19056">MKINIAQLKKELGSTQSFSFRTSAEELGLGKEQLILSERVLVEGLVTNKGIVFEVTGEINTRLKQCCSRCLEEMVTSLTAVFSEEYREVDCKESRDVLDSEIDYFKGDEIDITDLVRETLLLAEPIKPVCSETCRGLCPKCGVNLNVNTCGCNLVKTDPRLAVLEKLLSKD</sequence>
<dbReference type="AlphaFoldDB" id="A0A0U1KVE1"/>
<evidence type="ECO:0000313" key="2">
    <source>
        <dbReference type="Proteomes" id="UP000049855"/>
    </source>
</evidence>
<dbReference type="GO" id="GO:0005840">
    <property type="term" value="C:ribosome"/>
    <property type="evidence" value="ECO:0007669"/>
    <property type="project" value="UniProtKB-KW"/>
</dbReference>
<dbReference type="Pfam" id="PF02620">
    <property type="entry name" value="YceD"/>
    <property type="match status" value="1"/>
</dbReference>
<accession>A0A0U1KVE1</accession>
<protein>
    <submittedName>
        <fullName evidence="1">COG1399 protein, clustered with ribosomal protein L32p</fullName>
    </submittedName>
</protein>
<keyword evidence="2" id="KW-1185">Reference proteome</keyword>
<keyword evidence="1" id="KW-0687">Ribonucleoprotein</keyword>
<proteinExistence type="predicted"/>
<dbReference type="Proteomes" id="UP000049855">
    <property type="component" value="Unassembled WGS sequence"/>
</dbReference>
<keyword evidence="1" id="KW-0689">Ribosomal protein</keyword>
<dbReference type="InterPro" id="IPR003772">
    <property type="entry name" value="YceD"/>
</dbReference>
<name>A0A0U1KVE1_9FIRM</name>
<dbReference type="EMBL" id="CTRP01000004">
    <property type="protein sequence ID" value="CQR71407.1"/>
    <property type="molecule type" value="Genomic_DNA"/>
</dbReference>
<gene>
    <name evidence="1" type="ORF">SpAn4DRAFT_3912</name>
</gene>
<evidence type="ECO:0000313" key="1">
    <source>
        <dbReference type="EMBL" id="CQR71407.1"/>
    </source>
</evidence>
<reference evidence="2" key="1">
    <citation type="submission" date="2015-03" db="EMBL/GenBank/DDBJ databases">
        <authorList>
            <person name="Nijsse Bart"/>
        </authorList>
    </citation>
    <scope>NUCLEOTIDE SEQUENCE [LARGE SCALE GENOMIC DNA]</scope>
</reference>
<organism evidence="1 2">
    <name type="scientific">Sporomusa ovata</name>
    <dbReference type="NCBI Taxonomy" id="2378"/>
    <lineage>
        <taxon>Bacteria</taxon>
        <taxon>Bacillati</taxon>
        <taxon>Bacillota</taxon>
        <taxon>Negativicutes</taxon>
        <taxon>Selenomonadales</taxon>
        <taxon>Sporomusaceae</taxon>
        <taxon>Sporomusa</taxon>
    </lineage>
</organism>
<dbReference type="PANTHER" id="PTHR34374">
    <property type="entry name" value="LARGE RIBOSOMAL RNA SUBUNIT ACCUMULATION PROTEIN YCED HOMOLOG 1, CHLOROPLASTIC"/>
    <property type="match status" value="1"/>
</dbReference>